<organism evidence="1 2">
    <name type="scientific">Halomicrobium zhouii</name>
    <dbReference type="NCBI Taxonomy" id="767519"/>
    <lineage>
        <taxon>Archaea</taxon>
        <taxon>Methanobacteriati</taxon>
        <taxon>Methanobacteriota</taxon>
        <taxon>Stenosarchaea group</taxon>
        <taxon>Halobacteria</taxon>
        <taxon>Halobacteriales</taxon>
        <taxon>Haloarculaceae</taxon>
        <taxon>Halomicrobium</taxon>
    </lineage>
</organism>
<gene>
    <name evidence="1" type="ORF">SAMN05216559_1718</name>
</gene>
<reference evidence="1 2" key="1">
    <citation type="submission" date="2016-10" db="EMBL/GenBank/DDBJ databases">
        <authorList>
            <person name="de Groot N.N."/>
        </authorList>
    </citation>
    <scope>NUCLEOTIDE SEQUENCE [LARGE SCALE GENOMIC DNA]</scope>
    <source>
        <strain evidence="1 2">CGMCC 1.10457</strain>
    </source>
</reference>
<accession>A0A1I6L042</accession>
<dbReference type="InterPro" id="IPR036390">
    <property type="entry name" value="WH_DNA-bd_sf"/>
</dbReference>
<dbReference type="OrthoDB" id="325082at2157"/>
<name>A0A1I6L042_9EURY</name>
<keyword evidence="2" id="KW-1185">Reference proteome</keyword>
<proteinExistence type="predicted"/>
<dbReference type="Pfam" id="PF25212">
    <property type="entry name" value="HVO_A0114"/>
    <property type="match status" value="1"/>
</dbReference>
<dbReference type="STRING" id="767519.SAMN05216559_1718"/>
<evidence type="ECO:0000313" key="2">
    <source>
        <dbReference type="Proteomes" id="UP000199062"/>
    </source>
</evidence>
<dbReference type="AlphaFoldDB" id="A0A1I6L042"/>
<dbReference type="Gene3D" id="1.10.10.10">
    <property type="entry name" value="Winged helix-like DNA-binding domain superfamily/Winged helix DNA-binding domain"/>
    <property type="match status" value="1"/>
</dbReference>
<dbReference type="RefSeq" id="WP_089815903.1">
    <property type="nucleotide sequence ID" value="NZ_FOZK01000002.1"/>
</dbReference>
<dbReference type="SUPFAM" id="SSF46785">
    <property type="entry name" value="Winged helix' DNA-binding domain"/>
    <property type="match status" value="1"/>
</dbReference>
<dbReference type="Proteomes" id="UP000199062">
    <property type="component" value="Unassembled WGS sequence"/>
</dbReference>
<dbReference type="EMBL" id="FOZK01000002">
    <property type="protein sequence ID" value="SFR96831.1"/>
    <property type="molecule type" value="Genomic_DNA"/>
</dbReference>
<evidence type="ECO:0000313" key="1">
    <source>
        <dbReference type="EMBL" id="SFR96831.1"/>
    </source>
</evidence>
<dbReference type="InterPro" id="IPR036388">
    <property type="entry name" value="WH-like_DNA-bd_sf"/>
</dbReference>
<sequence>MTRTLVVTVESDEAFDDEVRSAVERLQHGESVDSAHTVSFPSEELLAKTLTATTLALLRALSAHEPASIRETARLVERDVKNVHDELTRLEAMGIIRFEEVGQAKQPVFPFDELIVNVPFPHSRQDDNHPATTS</sequence>
<protein>
    <submittedName>
        <fullName evidence="1">Predicted transcriptional regulator</fullName>
    </submittedName>
</protein>